<sequence length="227" mass="25486">MEGMASAFATTFRSERLIYSAIEETDEDKELLSRVLYDPVSQGLGDPTRFRPLSNMAGKKALDGMIKNALLAVMTCLPVDAAAADSTAAEQSEQSEQSEPLPALLPGTALKNAQASATPIGNIFLSRQPRPSTTRWRWTRISLQIAEPFQNKGYDGEAVNWALDWAFRFARMYRVELGTASSWGPRRVGDRVELGTASHNERTMRLYERLGFTMEGRRETIYSDRRW</sequence>
<evidence type="ECO:0000313" key="3">
    <source>
        <dbReference type="Proteomes" id="UP001285441"/>
    </source>
</evidence>
<gene>
    <name evidence="2" type="ORF">B0H63DRAFT_528789</name>
</gene>
<evidence type="ECO:0000313" key="2">
    <source>
        <dbReference type="EMBL" id="KAK3368420.1"/>
    </source>
</evidence>
<evidence type="ECO:0000259" key="1">
    <source>
        <dbReference type="PROSITE" id="PS51186"/>
    </source>
</evidence>
<reference evidence="2" key="2">
    <citation type="submission" date="2023-06" db="EMBL/GenBank/DDBJ databases">
        <authorList>
            <consortium name="Lawrence Berkeley National Laboratory"/>
            <person name="Haridas S."/>
            <person name="Hensen N."/>
            <person name="Bonometti L."/>
            <person name="Westerberg I."/>
            <person name="Brannstrom I.O."/>
            <person name="Guillou S."/>
            <person name="Cros-Aarteil S."/>
            <person name="Calhoun S."/>
            <person name="Kuo A."/>
            <person name="Mondo S."/>
            <person name="Pangilinan J."/>
            <person name="Riley R."/>
            <person name="LaButti K."/>
            <person name="Andreopoulos B."/>
            <person name="Lipzen A."/>
            <person name="Chen C."/>
            <person name="Yanf M."/>
            <person name="Daum C."/>
            <person name="Ng V."/>
            <person name="Clum A."/>
            <person name="Steindorff A."/>
            <person name="Ohm R."/>
            <person name="Martin F."/>
            <person name="Silar P."/>
            <person name="Natvig D."/>
            <person name="Lalanne C."/>
            <person name="Gautier V."/>
            <person name="Ament-velasquez S.L."/>
            <person name="Kruys A."/>
            <person name="Hutchinson M.I."/>
            <person name="Powell A.J."/>
            <person name="Barry K."/>
            <person name="Miller A.N."/>
            <person name="Grigoriev I.V."/>
            <person name="Debuchy R."/>
            <person name="Gladieux P."/>
            <person name="Thoren M.H."/>
            <person name="Johannesson H."/>
        </authorList>
    </citation>
    <scope>NUCLEOTIDE SEQUENCE</scope>
    <source>
        <strain evidence="2">CBS 232.78</strain>
    </source>
</reference>
<dbReference type="EMBL" id="JAULSW010000010">
    <property type="protein sequence ID" value="KAK3368420.1"/>
    <property type="molecule type" value="Genomic_DNA"/>
</dbReference>
<keyword evidence="3" id="KW-1185">Reference proteome</keyword>
<dbReference type="InterPro" id="IPR000182">
    <property type="entry name" value="GNAT_dom"/>
</dbReference>
<dbReference type="GO" id="GO:0016747">
    <property type="term" value="F:acyltransferase activity, transferring groups other than amino-acyl groups"/>
    <property type="evidence" value="ECO:0007669"/>
    <property type="project" value="InterPro"/>
</dbReference>
<organism evidence="2 3">
    <name type="scientific">Podospora didyma</name>
    <dbReference type="NCBI Taxonomy" id="330526"/>
    <lineage>
        <taxon>Eukaryota</taxon>
        <taxon>Fungi</taxon>
        <taxon>Dikarya</taxon>
        <taxon>Ascomycota</taxon>
        <taxon>Pezizomycotina</taxon>
        <taxon>Sordariomycetes</taxon>
        <taxon>Sordariomycetidae</taxon>
        <taxon>Sordariales</taxon>
        <taxon>Podosporaceae</taxon>
        <taxon>Podospora</taxon>
    </lineage>
</organism>
<feature type="domain" description="N-acetyltransferase" evidence="1">
    <location>
        <begin position="71"/>
        <end position="227"/>
    </location>
</feature>
<dbReference type="AlphaFoldDB" id="A0AAE0K2V7"/>
<reference evidence="2" key="1">
    <citation type="journal article" date="2023" name="Mol. Phylogenet. Evol.">
        <title>Genome-scale phylogeny and comparative genomics of the fungal order Sordariales.</title>
        <authorList>
            <person name="Hensen N."/>
            <person name="Bonometti L."/>
            <person name="Westerberg I."/>
            <person name="Brannstrom I.O."/>
            <person name="Guillou S."/>
            <person name="Cros-Aarteil S."/>
            <person name="Calhoun S."/>
            <person name="Haridas S."/>
            <person name="Kuo A."/>
            <person name="Mondo S."/>
            <person name="Pangilinan J."/>
            <person name="Riley R."/>
            <person name="LaButti K."/>
            <person name="Andreopoulos B."/>
            <person name="Lipzen A."/>
            <person name="Chen C."/>
            <person name="Yan M."/>
            <person name="Daum C."/>
            <person name="Ng V."/>
            <person name="Clum A."/>
            <person name="Steindorff A."/>
            <person name="Ohm R.A."/>
            <person name="Martin F."/>
            <person name="Silar P."/>
            <person name="Natvig D.O."/>
            <person name="Lalanne C."/>
            <person name="Gautier V."/>
            <person name="Ament-Velasquez S.L."/>
            <person name="Kruys A."/>
            <person name="Hutchinson M.I."/>
            <person name="Powell A.J."/>
            <person name="Barry K."/>
            <person name="Miller A.N."/>
            <person name="Grigoriev I.V."/>
            <person name="Debuchy R."/>
            <person name="Gladieux P."/>
            <person name="Hiltunen Thoren M."/>
            <person name="Johannesson H."/>
        </authorList>
    </citation>
    <scope>NUCLEOTIDE SEQUENCE</scope>
    <source>
        <strain evidence="2">CBS 232.78</strain>
    </source>
</reference>
<protein>
    <recommendedName>
        <fullName evidence="1">N-acetyltransferase domain-containing protein</fullName>
    </recommendedName>
</protein>
<comment type="caution">
    <text evidence="2">The sequence shown here is derived from an EMBL/GenBank/DDBJ whole genome shotgun (WGS) entry which is preliminary data.</text>
</comment>
<dbReference type="Proteomes" id="UP001285441">
    <property type="component" value="Unassembled WGS sequence"/>
</dbReference>
<dbReference type="Pfam" id="PF13302">
    <property type="entry name" value="Acetyltransf_3"/>
    <property type="match status" value="1"/>
</dbReference>
<proteinExistence type="predicted"/>
<name>A0AAE0K2V7_9PEZI</name>
<dbReference type="PROSITE" id="PS51186">
    <property type="entry name" value="GNAT"/>
    <property type="match status" value="1"/>
</dbReference>
<dbReference type="InterPro" id="IPR016181">
    <property type="entry name" value="Acyl_CoA_acyltransferase"/>
</dbReference>
<dbReference type="SUPFAM" id="SSF55729">
    <property type="entry name" value="Acyl-CoA N-acyltransferases (Nat)"/>
    <property type="match status" value="1"/>
</dbReference>
<dbReference type="Gene3D" id="3.40.630.30">
    <property type="match status" value="1"/>
</dbReference>
<accession>A0AAE0K2V7</accession>